<sequence>MGKYLIFNYLSAVVSTEPWFFKSTSRAGTHMSLAKQDSRQPLTHNAILPILTTLLPESTTPIHLWPDMAQPFTHTGLPQCRSRIN</sequence>
<accession>A0A0E9WSB7</accession>
<evidence type="ECO:0000313" key="1">
    <source>
        <dbReference type="EMBL" id="JAH93191.1"/>
    </source>
</evidence>
<organism evidence="1">
    <name type="scientific">Anguilla anguilla</name>
    <name type="common">European freshwater eel</name>
    <name type="synonym">Muraena anguilla</name>
    <dbReference type="NCBI Taxonomy" id="7936"/>
    <lineage>
        <taxon>Eukaryota</taxon>
        <taxon>Metazoa</taxon>
        <taxon>Chordata</taxon>
        <taxon>Craniata</taxon>
        <taxon>Vertebrata</taxon>
        <taxon>Euteleostomi</taxon>
        <taxon>Actinopterygii</taxon>
        <taxon>Neopterygii</taxon>
        <taxon>Teleostei</taxon>
        <taxon>Anguilliformes</taxon>
        <taxon>Anguillidae</taxon>
        <taxon>Anguilla</taxon>
    </lineage>
</organism>
<proteinExistence type="predicted"/>
<dbReference type="AlphaFoldDB" id="A0A0E9WSB7"/>
<name>A0A0E9WSB7_ANGAN</name>
<reference evidence="1" key="1">
    <citation type="submission" date="2014-11" db="EMBL/GenBank/DDBJ databases">
        <authorList>
            <person name="Amaro Gonzalez C."/>
        </authorList>
    </citation>
    <scope>NUCLEOTIDE SEQUENCE</scope>
</reference>
<dbReference type="EMBL" id="GBXM01015386">
    <property type="protein sequence ID" value="JAH93191.1"/>
    <property type="molecule type" value="Transcribed_RNA"/>
</dbReference>
<protein>
    <submittedName>
        <fullName evidence="1">Uncharacterized protein</fullName>
    </submittedName>
</protein>
<reference evidence="1" key="2">
    <citation type="journal article" date="2015" name="Fish Shellfish Immunol.">
        <title>Early steps in the European eel (Anguilla anguilla)-Vibrio vulnificus interaction in the gills: Role of the RtxA13 toxin.</title>
        <authorList>
            <person name="Callol A."/>
            <person name="Pajuelo D."/>
            <person name="Ebbesson L."/>
            <person name="Teles M."/>
            <person name="MacKenzie S."/>
            <person name="Amaro C."/>
        </authorList>
    </citation>
    <scope>NUCLEOTIDE SEQUENCE</scope>
</reference>